<dbReference type="RefSeq" id="WP_226393315.1">
    <property type="nucleotide sequence ID" value="NZ_JADCKB010000022.1"/>
</dbReference>
<sequence>MSKKCSAVKREILEIIAASGEVYRQDLMYVSRYAANYIRQILSELRADNLIKESVFNNCRTVRLTNIGKKYLLQMALDRYERYLSGTAETNKLRCEPQRRERNLKMAQIIILLRQTNGKIFPDEKRLLYKHTVPPADKADNIQAEFYTSTELKELFADFNKSRGSRAMGILITASCLYIVYHTGKEPMKWQESTELKFRITVEHEIVRKVFRNQKELKWLVIGNSAEVPDKLVQQSGAGKIKYMNISDNNLEKHYVEFRRGSLPVMRLIADDLLCEKVRGYIRQSFGIWQSGSGQFCETDEDGTPVFIALDFNMQRVHRFAAYLCVNNKKGRMICFDFQEQYLQLCRGALMDVYTIDSRKYEEGILYEKSN</sequence>
<proteinExistence type="predicted"/>
<name>A0A9D5M262_9FIRM</name>
<protein>
    <submittedName>
        <fullName evidence="1">Uncharacterized protein</fullName>
    </submittedName>
</protein>
<dbReference type="AlphaFoldDB" id="A0A9D5M262"/>
<organism evidence="1 2">
    <name type="scientific">Ructibacterium gallinarum</name>
    <dbReference type="NCBI Taxonomy" id="2779355"/>
    <lineage>
        <taxon>Bacteria</taxon>
        <taxon>Bacillati</taxon>
        <taxon>Bacillota</taxon>
        <taxon>Clostridia</taxon>
        <taxon>Eubacteriales</taxon>
        <taxon>Oscillospiraceae</taxon>
        <taxon>Ructibacterium</taxon>
    </lineage>
</organism>
<comment type="caution">
    <text evidence="1">The sequence shown here is derived from an EMBL/GenBank/DDBJ whole genome shotgun (WGS) entry which is preliminary data.</text>
</comment>
<accession>A0A9D5M262</accession>
<keyword evidence="2" id="KW-1185">Reference proteome</keyword>
<gene>
    <name evidence="1" type="ORF">INF28_09850</name>
</gene>
<evidence type="ECO:0000313" key="2">
    <source>
        <dbReference type="Proteomes" id="UP000806542"/>
    </source>
</evidence>
<dbReference type="EMBL" id="JADCKB010000022">
    <property type="protein sequence ID" value="MBE5040761.1"/>
    <property type="molecule type" value="Genomic_DNA"/>
</dbReference>
<dbReference type="Proteomes" id="UP000806542">
    <property type="component" value="Unassembled WGS sequence"/>
</dbReference>
<reference evidence="1" key="1">
    <citation type="submission" date="2020-10" db="EMBL/GenBank/DDBJ databases">
        <title>ChiBAC.</title>
        <authorList>
            <person name="Zenner C."/>
            <person name="Hitch T.C.A."/>
            <person name="Clavel T."/>
        </authorList>
    </citation>
    <scope>NUCLEOTIDE SEQUENCE</scope>
    <source>
        <strain evidence="1">DSM 107454</strain>
    </source>
</reference>
<evidence type="ECO:0000313" key="1">
    <source>
        <dbReference type="EMBL" id="MBE5040761.1"/>
    </source>
</evidence>